<sequence length="298" mass="32982">MGSEQMDIGNAGDQKQKGAEDRKIFVGGISAEVGNEDLQQYFQQYGEVTQAQVKIDRSTGRSRGFAFVEFATAEACKNALHQREQNIKGKQCEVKPAKSRENKKVFVGGLPADHPEDDLRKHFEQYGKVEDIEWPFDKLTKNRRNFAFIVFEEEEAADRAAANSKQMFSDRECDVKKAVPQNRRFNAYRNPIAGGPRTFGAGLPRQGVVHNAAPWFNGGWNQMGAVPYGAPSQGAAAGSGGWGDWYSSNNFYQNPNQAYPGYGNASGYEYPQNGSSAQRGQPSNGAVPQGQRYQQAQY</sequence>
<feature type="region of interest" description="Disordered" evidence="4">
    <location>
        <begin position="1"/>
        <end position="20"/>
    </location>
</feature>
<evidence type="ECO:0000256" key="4">
    <source>
        <dbReference type="SAM" id="MobiDB-lite"/>
    </source>
</evidence>
<proteinExistence type="predicted"/>
<dbReference type="GO" id="GO:0010468">
    <property type="term" value="P:regulation of gene expression"/>
    <property type="evidence" value="ECO:0007669"/>
    <property type="project" value="TreeGrafter"/>
</dbReference>
<dbReference type="GO" id="GO:0005654">
    <property type="term" value="C:nucleoplasm"/>
    <property type="evidence" value="ECO:0007669"/>
    <property type="project" value="TreeGrafter"/>
</dbReference>
<dbReference type="SMART" id="SM00360">
    <property type="entry name" value="RRM"/>
    <property type="match status" value="2"/>
</dbReference>
<evidence type="ECO:0000313" key="7">
    <source>
        <dbReference type="Proteomes" id="UP000614601"/>
    </source>
</evidence>
<dbReference type="GO" id="GO:0003723">
    <property type="term" value="F:RNA binding"/>
    <property type="evidence" value="ECO:0007669"/>
    <property type="project" value="UniProtKB-UniRule"/>
</dbReference>
<comment type="subcellular location">
    <subcellularLocation>
        <location evidence="1">Nucleus</location>
    </subcellularLocation>
</comment>
<feature type="domain" description="RRM" evidence="5">
    <location>
        <begin position="22"/>
        <end position="99"/>
    </location>
</feature>
<protein>
    <recommendedName>
        <fullName evidence="5">RRM domain-containing protein</fullName>
    </recommendedName>
</protein>
<dbReference type="SUPFAM" id="SSF54928">
    <property type="entry name" value="RNA-binding domain, RBD"/>
    <property type="match status" value="2"/>
</dbReference>
<dbReference type="GO" id="GO:0000785">
    <property type="term" value="C:chromatin"/>
    <property type="evidence" value="ECO:0007669"/>
    <property type="project" value="TreeGrafter"/>
</dbReference>
<feature type="compositionally biased region" description="Polar residues" evidence="4">
    <location>
        <begin position="272"/>
        <end position="298"/>
    </location>
</feature>
<comment type="caution">
    <text evidence="6">The sequence shown here is derived from an EMBL/GenBank/DDBJ whole genome shotgun (WGS) entry which is preliminary data.</text>
</comment>
<keyword evidence="7" id="KW-1185">Reference proteome</keyword>
<dbReference type="PROSITE" id="PS50102">
    <property type="entry name" value="RRM"/>
    <property type="match status" value="2"/>
</dbReference>
<dbReference type="EMBL" id="CAJFCW020000005">
    <property type="protein sequence ID" value="CAG9122339.1"/>
    <property type="molecule type" value="Genomic_DNA"/>
</dbReference>
<dbReference type="PANTHER" id="PTHR48033:SF10">
    <property type="entry name" value="RNA-BINDING PROTEIN SQUID"/>
    <property type="match status" value="1"/>
</dbReference>
<accession>A0A811LDP4</accession>
<dbReference type="InterPro" id="IPR000504">
    <property type="entry name" value="RRM_dom"/>
</dbReference>
<dbReference type="Gene3D" id="3.30.70.330">
    <property type="match status" value="2"/>
</dbReference>
<evidence type="ECO:0000256" key="2">
    <source>
        <dbReference type="ARBA" id="ARBA00023242"/>
    </source>
</evidence>
<evidence type="ECO:0000313" key="6">
    <source>
        <dbReference type="EMBL" id="CAD5226555.1"/>
    </source>
</evidence>
<organism evidence="6 7">
    <name type="scientific">Bursaphelenchus okinawaensis</name>
    <dbReference type="NCBI Taxonomy" id="465554"/>
    <lineage>
        <taxon>Eukaryota</taxon>
        <taxon>Metazoa</taxon>
        <taxon>Ecdysozoa</taxon>
        <taxon>Nematoda</taxon>
        <taxon>Chromadorea</taxon>
        <taxon>Rhabditida</taxon>
        <taxon>Tylenchina</taxon>
        <taxon>Tylenchomorpha</taxon>
        <taxon>Aphelenchoidea</taxon>
        <taxon>Aphelenchoididae</taxon>
        <taxon>Bursaphelenchus</taxon>
    </lineage>
</organism>
<reference evidence="6" key="1">
    <citation type="submission" date="2020-09" db="EMBL/GenBank/DDBJ databases">
        <authorList>
            <person name="Kikuchi T."/>
        </authorList>
    </citation>
    <scope>NUCLEOTIDE SEQUENCE</scope>
    <source>
        <strain evidence="6">SH1</strain>
    </source>
</reference>
<evidence type="ECO:0000256" key="3">
    <source>
        <dbReference type="PROSITE-ProRule" id="PRU00176"/>
    </source>
</evidence>
<dbReference type="InterPro" id="IPR012677">
    <property type="entry name" value="Nucleotide-bd_a/b_plait_sf"/>
</dbReference>
<feature type="region of interest" description="Disordered" evidence="4">
    <location>
        <begin position="262"/>
        <end position="298"/>
    </location>
</feature>
<dbReference type="EMBL" id="CAJFDH010000005">
    <property type="protein sequence ID" value="CAD5226555.1"/>
    <property type="molecule type" value="Genomic_DNA"/>
</dbReference>
<evidence type="ECO:0000259" key="5">
    <source>
        <dbReference type="PROSITE" id="PS50102"/>
    </source>
</evidence>
<dbReference type="InterPro" id="IPR035979">
    <property type="entry name" value="RBD_domain_sf"/>
</dbReference>
<dbReference type="PANTHER" id="PTHR48033">
    <property type="entry name" value="RNA-BINDING (RRM/RBD/RNP MOTIFS) FAMILY PROTEIN"/>
    <property type="match status" value="1"/>
</dbReference>
<dbReference type="Proteomes" id="UP000614601">
    <property type="component" value="Unassembled WGS sequence"/>
</dbReference>
<feature type="domain" description="RRM" evidence="5">
    <location>
        <begin position="103"/>
        <end position="180"/>
    </location>
</feature>
<keyword evidence="3" id="KW-0694">RNA-binding</keyword>
<dbReference type="AlphaFoldDB" id="A0A811LDP4"/>
<dbReference type="Proteomes" id="UP000783686">
    <property type="component" value="Unassembled WGS sequence"/>
</dbReference>
<name>A0A811LDP4_9BILA</name>
<gene>
    <name evidence="6" type="ORF">BOKJ2_LOCUS12131</name>
</gene>
<dbReference type="Pfam" id="PF00076">
    <property type="entry name" value="RRM_1"/>
    <property type="match status" value="2"/>
</dbReference>
<keyword evidence="2" id="KW-0539">Nucleus</keyword>
<evidence type="ECO:0000256" key="1">
    <source>
        <dbReference type="ARBA" id="ARBA00004123"/>
    </source>
</evidence>
<dbReference type="OrthoDB" id="1875751at2759"/>